<protein>
    <submittedName>
        <fullName evidence="2">Uncharacterized protein</fullName>
    </submittedName>
</protein>
<feature type="region of interest" description="Disordered" evidence="1">
    <location>
        <begin position="21"/>
        <end position="46"/>
    </location>
</feature>
<sequence>MHFTKFLLSHRIERQEYSYNKRNTHRQPYSETKIPPFQPMSIKFPT</sequence>
<dbReference type="AlphaFoldDB" id="A0A2P2PC44"/>
<name>A0A2P2PC44_RHIMU</name>
<evidence type="ECO:0000256" key="1">
    <source>
        <dbReference type="SAM" id="MobiDB-lite"/>
    </source>
</evidence>
<reference evidence="2" key="1">
    <citation type="submission" date="2018-02" db="EMBL/GenBank/DDBJ databases">
        <title>Rhizophora mucronata_Transcriptome.</title>
        <authorList>
            <person name="Meera S.P."/>
            <person name="Sreeshan A."/>
            <person name="Augustine A."/>
        </authorList>
    </citation>
    <scope>NUCLEOTIDE SEQUENCE</scope>
    <source>
        <tissue evidence="2">Leaf</tissue>
    </source>
</reference>
<accession>A0A2P2PC44</accession>
<dbReference type="EMBL" id="GGEC01071842">
    <property type="protein sequence ID" value="MBX52326.1"/>
    <property type="molecule type" value="Transcribed_RNA"/>
</dbReference>
<organism evidence="2">
    <name type="scientific">Rhizophora mucronata</name>
    <name type="common">Asiatic mangrove</name>
    <dbReference type="NCBI Taxonomy" id="61149"/>
    <lineage>
        <taxon>Eukaryota</taxon>
        <taxon>Viridiplantae</taxon>
        <taxon>Streptophyta</taxon>
        <taxon>Embryophyta</taxon>
        <taxon>Tracheophyta</taxon>
        <taxon>Spermatophyta</taxon>
        <taxon>Magnoliopsida</taxon>
        <taxon>eudicotyledons</taxon>
        <taxon>Gunneridae</taxon>
        <taxon>Pentapetalae</taxon>
        <taxon>rosids</taxon>
        <taxon>fabids</taxon>
        <taxon>Malpighiales</taxon>
        <taxon>Rhizophoraceae</taxon>
        <taxon>Rhizophora</taxon>
    </lineage>
</organism>
<evidence type="ECO:0000313" key="2">
    <source>
        <dbReference type="EMBL" id="MBX52326.1"/>
    </source>
</evidence>
<proteinExistence type="predicted"/>
<feature type="compositionally biased region" description="Polar residues" evidence="1">
    <location>
        <begin position="21"/>
        <end position="30"/>
    </location>
</feature>